<reference evidence="2" key="1">
    <citation type="journal article" date="2019" name="Int. J. Syst. Evol. Microbiol.">
        <title>The Global Catalogue of Microorganisms (GCM) 10K type strain sequencing project: providing services to taxonomists for standard genome sequencing and annotation.</title>
        <authorList>
            <consortium name="The Broad Institute Genomics Platform"/>
            <consortium name="The Broad Institute Genome Sequencing Center for Infectious Disease"/>
            <person name="Wu L."/>
            <person name="Ma J."/>
        </authorList>
    </citation>
    <scope>NUCLEOTIDE SEQUENCE [LARGE SCALE GENOMIC DNA]</scope>
    <source>
        <strain evidence="2">TBRC 1276</strain>
    </source>
</reference>
<sequence length="119" mass="13216">MEKPIGYWLKHLDNLLENSMDEALQTTSRREWQVLNAAAQGSTDPMPFEGVREAAERLTAKGWLADGLLTDTGRAAHARIAEQVGRFRRQAIEGVSPQEYQATVDVLRRMAANLSPLPG</sequence>
<evidence type="ECO:0000313" key="2">
    <source>
        <dbReference type="Proteomes" id="UP001595851"/>
    </source>
</evidence>
<organism evidence="1 2">
    <name type="scientific">Nonomuraea purpurea</name>
    <dbReference type="NCBI Taxonomy" id="1849276"/>
    <lineage>
        <taxon>Bacteria</taxon>
        <taxon>Bacillati</taxon>
        <taxon>Actinomycetota</taxon>
        <taxon>Actinomycetes</taxon>
        <taxon>Streptosporangiales</taxon>
        <taxon>Streptosporangiaceae</taxon>
        <taxon>Nonomuraea</taxon>
    </lineage>
</organism>
<dbReference type="RefSeq" id="WP_379533209.1">
    <property type="nucleotide sequence ID" value="NZ_JBHSBI010000027.1"/>
</dbReference>
<dbReference type="Gene3D" id="1.10.10.10">
    <property type="entry name" value="Winged helix-like DNA-binding domain superfamily/Winged helix DNA-binding domain"/>
    <property type="match status" value="1"/>
</dbReference>
<protein>
    <submittedName>
        <fullName evidence="1">MarR family transcriptional regulator</fullName>
    </submittedName>
</protein>
<dbReference type="Pfam" id="PF21863">
    <property type="entry name" value="HTH_67"/>
    <property type="match status" value="1"/>
</dbReference>
<keyword evidence="2" id="KW-1185">Reference proteome</keyword>
<proteinExistence type="predicted"/>
<evidence type="ECO:0000313" key="1">
    <source>
        <dbReference type="EMBL" id="MFC4013338.1"/>
    </source>
</evidence>
<dbReference type="SUPFAM" id="SSF46785">
    <property type="entry name" value="Winged helix' DNA-binding domain"/>
    <property type="match status" value="1"/>
</dbReference>
<dbReference type="InterPro" id="IPR054058">
    <property type="entry name" value="HTH_67"/>
</dbReference>
<name>A0ABV8GH96_9ACTN</name>
<dbReference type="InterPro" id="IPR036388">
    <property type="entry name" value="WH-like_DNA-bd_sf"/>
</dbReference>
<gene>
    <name evidence="1" type="ORF">ACFOY2_39350</name>
</gene>
<comment type="caution">
    <text evidence="1">The sequence shown here is derived from an EMBL/GenBank/DDBJ whole genome shotgun (WGS) entry which is preliminary data.</text>
</comment>
<accession>A0ABV8GH96</accession>
<dbReference type="InterPro" id="IPR036390">
    <property type="entry name" value="WH_DNA-bd_sf"/>
</dbReference>
<dbReference type="Proteomes" id="UP001595851">
    <property type="component" value="Unassembled WGS sequence"/>
</dbReference>
<dbReference type="EMBL" id="JBHSBI010000027">
    <property type="protein sequence ID" value="MFC4013338.1"/>
    <property type="molecule type" value="Genomic_DNA"/>
</dbReference>